<evidence type="ECO:0000313" key="2">
    <source>
        <dbReference type="Proteomes" id="UP001610335"/>
    </source>
</evidence>
<organism evidence="1 2">
    <name type="scientific">Aspergillus cavernicola</name>
    <dbReference type="NCBI Taxonomy" id="176166"/>
    <lineage>
        <taxon>Eukaryota</taxon>
        <taxon>Fungi</taxon>
        <taxon>Dikarya</taxon>
        <taxon>Ascomycota</taxon>
        <taxon>Pezizomycotina</taxon>
        <taxon>Eurotiomycetes</taxon>
        <taxon>Eurotiomycetidae</taxon>
        <taxon>Eurotiales</taxon>
        <taxon>Aspergillaceae</taxon>
        <taxon>Aspergillus</taxon>
        <taxon>Aspergillus subgen. Nidulantes</taxon>
    </lineage>
</organism>
<proteinExistence type="predicted"/>
<reference evidence="1 2" key="1">
    <citation type="submission" date="2024-07" db="EMBL/GenBank/DDBJ databases">
        <title>Section-level genome sequencing and comparative genomics of Aspergillus sections Usti and Cavernicolus.</title>
        <authorList>
            <consortium name="Lawrence Berkeley National Laboratory"/>
            <person name="Nybo J.L."/>
            <person name="Vesth T.C."/>
            <person name="Theobald S."/>
            <person name="Frisvad J.C."/>
            <person name="Larsen T.O."/>
            <person name="Kjaerboelling I."/>
            <person name="Rothschild-Mancinelli K."/>
            <person name="Lyhne E.K."/>
            <person name="Kogle M.E."/>
            <person name="Barry K."/>
            <person name="Clum A."/>
            <person name="Na H."/>
            <person name="Ledsgaard L."/>
            <person name="Lin J."/>
            <person name="Lipzen A."/>
            <person name="Kuo A."/>
            <person name="Riley R."/>
            <person name="Mondo S."/>
            <person name="LaButti K."/>
            <person name="Haridas S."/>
            <person name="Pangalinan J."/>
            <person name="Salamov A.A."/>
            <person name="Simmons B.A."/>
            <person name="Magnuson J.K."/>
            <person name="Chen J."/>
            <person name="Drula E."/>
            <person name="Henrissat B."/>
            <person name="Wiebenga A."/>
            <person name="Lubbers R.J."/>
            <person name="Gomes A.C."/>
            <person name="Makela M.R."/>
            <person name="Stajich J."/>
            <person name="Grigoriev I.V."/>
            <person name="Mortensen U.H."/>
            <person name="De vries R.P."/>
            <person name="Baker S.E."/>
            <person name="Andersen M.R."/>
        </authorList>
    </citation>
    <scope>NUCLEOTIDE SEQUENCE [LARGE SCALE GENOMIC DNA]</scope>
    <source>
        <strain evidence="1 2">CBS 600.67</strain>
    </source>
</reference>
<comment type="caution">
    <text evidence="1">The sequence shown here is derived from an EMBL/GenBank/DDBJ whole genome shotgun (WGS) entry which is preliminary data.</text>
</comment>
<sequence>MAGIRALTAAAYTKSLLRTVPLYNDPSDHRKETHHRNVHSAVNLERIKGTLQSSVHPLDMYQSIAKRRVSETGDWVRNEQLFQT</sequence>
<protein>
    <submittedName>
        <fullName evidence="1">Uncharacterized protein</fullName>
    </submittedName>
</protein>
<accession>A0ABR4HIB5</accession>
<keyword evidence="2" id="KW-1185">Reference proteome</keyword>
<name>A0ABR4HIB5_9EURO</name>
<dbReference type="Proteomes" id="UP001610335">
    <property type="component" value="Unassembled WGS sequence"/>
</dbReference>
<gene>
    <name evidence="1" type="ORF">BDW59DRAFT_16987</name>
</gene>
<evidence type="ECO:0000313" key="1">
    <source>
        <dbReference type="EMBL" id="KAL2815070.1"/>
    </source>
</evidence>
<dbReference type="EMBL" id="JBFXLS010000116">
    <property type="protein sequence ID" value="KAL2815070.1"/>
    <property type="molecule type" value="Genomic_DNA"/>
</dbReference>